<dbReference type="AlphaFoldDB" id="A0A7W0BUG5"/>
<reference evidence="1 2" key="1">
    <citation type="submission" date="2020-07" db="EMBL/GenBank/DDBJ databases">
        <title>Genomic Encyclopedia of Type Strains, Phase IV (KMG-IV): sequencing the most valuable type-strain genomes for metagenomic binning, comparative biology and taxonomic classification.</title>
        <authorList>
            <person name="Goeker M."/>
        </authorList>
    </citation>
    <scope>NUCLEOTIDE SEQUENCE [LARGE SCALE GENOMIC DNA]</scope>
    <source>
        <strain evidence="1 2">DSM 25220</strain>
    </source>
</reference>
<evidence type="ECO:0000313" key="1">
    <source>
        <dbReference type="EMBL" id="MBA2871266.1"/>
    </source>
</evidence>
<comment type="caution">
    <text evidence="1">The sequence shown here is derived from an EMBL/GenBank/DDBJ whole genome shotgun (WGS) entry which is preliminary data.</text>
</comment>
<evidence type="ECO:0000313" key="2">
    <source>
        <dbReference type="Proteomes" id="UP000580891"/>
    </source>
</evidence>
<dbReference type="Proteomes" id="UP000580891">
    <property type="component" value="Unassembled WGS sequence"/>
</dbReference>
<keyword evidence="2" id="KW-1185">Reference proteome</keyword>
<sequence>MKQKKTAQKEKKPFVKAPAEQWQKLYDVIAKKLKLTK</sequence>
<gene>
    <name evidence="1" type="ORF">HNQ85_001536</name>
</gene>
<organism evidence="1 2">
    <name type="scientific">[Anoxybacillus] calidus</name>
    <dbReference type="NCBI Taxonomy" id="575178"/>
    <lineage>
        <taxon>Bacteria</taxon>
        <taxon>Bacillati</taxon>
        <taxon>Bacillota</taxon>
        <taxon>Bacilli</taxon>
        <taxon>Bacillales</taxon>
        <taxon>Anoxybacillaceae</taxon>
        <taxon>Paranoxybacillus</taxon>
    </lineage>
</organism>
<dbReference type="EMBL" id="JACDUU010000003">
    <property type="protein sequence ID" value="MBA2871266.1"/>
    <property type="molecule type" value="Genomic_DNA"/>
</dbReference>
<proteinExistence type="predicted"/>
<protein>
    <submittedName>
        <fullName evidence="1">Uncharacterized protein</fullName>
    </submittedName>
</protein>
<name>A0A7W0BUG5_9BACL</name>
<accession>A0A7W0BUG5</accession>